<reference evidence="2 3" key="1">
    <citation type="journal article" date="2019" name="Int. J. Syst. Evol. Microbiol.">
        <title>The Global Catalogue of Microorganisms (GCM) 10K type strain sequencing project: providing services to taxonomists for standard genome sequencing and annotation.</title>
        <authorList>
            <consortium name="The Broad Institute Genomics Platform"/>
            <consortium name="The Broad Institute Genome Sequencing Center for Infectious Disease"/>
            <person name="Wu L."/>
            <person name="Ma J."/>
        </authorList>
    </citation>
    <scope>NUCLEOTIDE SEQUENCE [LARGE SCALE GENOMIC DNA]</scope>
    <source>
        <strain evidence="2 3">JCM 16221</strain>
    </source>
</reference>
<dbReference type="EMBL" id="BAAARA010000024">
    <property type="protein sequence ID" value="GAA2362628.1"/>
    <property type="molecule type" value="Genomic_DNA"/>
</dbReference>
<accession>A0ABN3GW40</accession>
<name>A0ABN3GW40_9PSEU</name>
<evidence type="ECO:0000256" key="1">
    <source>
        <dbReference type="SAM" id="MobiDB-lite"/>
    </source>
</evidence>
<gene>
    <name evidence="2" type="ORF">GCM10009854_47840</name>
</gene>
<dbReference type="Proteomes" id="UP001501218">
    <property type="component" value="Unassembled WGS sequence"/>
</dbReference>
<keyword evidence="3" id="KW-1185">Reference proteome</keyword>
<organism evidence="2 3">
    <name type="scientific">Saccharopolyspora halophila</name>
    <dbReference type="NCBI Taxonomy" id="405551"/>
    <lineage>
        <taxon>Bacteria</taxon>
        <taxon>Bacillati</taxon>
        <taxon>Actinomycetota</taxon>
        <taxon>Actinomycetes</taxon>
        <taxon>Pseudonocardiales</taxon>
        <taxon>Pseudonocardiaceae</taxon>
        <taxon>Saccharopolyspora</taxon>
    </lineage>
</organism>
<protein>
    <submittedName>
        <fullName evidence="2">Uncharacterized protein</fullName>
    </submittedName>
</protein>
<proteinExistence type="predicted"/>
<evidence type="ECO:0000313" key="2">
    <source>
        <dbReference type="EMBL" id="GAA2362628.1"/>
    </source>
</evidence>
<feature type="region of interest" description="Disordered" evidence="1">
    <location>
        <begin position="1"/>
        <end position="58"/>
    </location>
</feature>
<evidence type="ECO:0000313" key="3">
    <source>
        <dbReference type="Proteomes" id="UP001501218"/>
    </source>
</evidence>
<comment type="caution">
    <text evidence="2">The sequence shown here is derived from an EMBL/GenBank/DDBJ whole genome shotgun (WGS) entry which is preliminary data.</text>
</comment>
<sequence>MSKRNNGSDAAFRNPVEGGRICPSPSELIALRGPWGSRRPSRRLGTTGVVSADVGTRS</sequence>